<dbReference type="Proteomes" id="UP001066276">
    <property type="component" value="Chromosome 6"/>
</dbReference>
<evidence type="ECO:0000313" key="4">
    <source>
        <dbReference type="Proteomes" id="UP001066276"/>
    </source>
</evidence>
<evidence type="ECO:0000313" key="3">
    <source>
        <dbReference type="EMBL" id="KAJ1136217.1"/>
    </source>
</evidence>
<comment type="caution">
    <text evidence="3">The sequence shown here is derived from an EMBL/GenBank/DDBJ whole genome shotgun (WGS) entry which is preliminary data.</text>
</comment>
<feature type="transmembrane region" description="Helical" evidence="2">
    <location>
        <begin position="82"/>
        <end position="101"/>
    </location>
</feature>
<evidence type="ECO:0000256" key="2">
    <source>
        <dbReference type="SAM" id="Phobius"/>
    </source>
</evidence>
<reference evidence="3" key="1">
    <citation type="journal article" date="2022" name="bioRxiv">
        <title>Sequencing and chromosome-scale assembly of the giantPleurodeles waltlgenome.</title>
        <authorList>
            <person name="Brown T."/>
            <person name="Elewa A."/>
            <person name="Iarovenko S."/>
            <person name="Subramanian E."/>
            <person name="Araus A.J."/>
            <person name="Petzold A."/>
            <person name="Susuki M."/>
            <person name="Suzuki K.-i.T."/>
            <person name="Hayashi T."/>
            <person name="Toyoda A."/>
            <person name="Oliveira C."/>
            <person name="Osipova E."/>
            <person name="Leigh N.D."/>
            <person name="Simon A."/>
            <person name="Yun M.H."/>
        </authorList>
    </citation>
    <scope>NUCLEOTIDE SEQUENCE</scope>
    <source>
        <strain evidence="3">20211129_DDA</strain>
        <tissue evidence="3">Liver</tissue>
    </source>
</reference>
<gene>
    <name evidence="3" type="ORF">NDU88_002634</name>
</gene>
<evidence type="ECO:0000256" key="1">
    <source>
        <dbReference type="SAM" id="MobiDB-lite"/>
    </source>
</evidence>
<keyword evidence="2" id="KW-1133">Transmembrane helix</keyword>
<dbReference type="AlphaFoldDB" id="A0AAV7QAH0"/>
<protein>
    <submittedName>
        <fullName evidence="3">Uncharacterized protein</fullName>
    </submittedName>
</protein>
<keyword evidence="4" id="KW-1185">Reference proteome</keyword>
<sequence length="107" mass="11705">MCERDSVSEWARSPSSVPLPSKARARRRRVRVRARASLQAQSGHVALQPREAGDRSAGGPQCQPPGKHGGPDQIFRSFQISFLRSSIAAFLLLLTPSFLYINSSADT</sequence>
<feature type="region of interest" description="Disordered" evidence="1">
    <location>
        <begin position="1"/>
        <end position="72"/>
    </location>
</feature>
<accession>A0AAV7QAH0</accession>
<keyword evidence="2" id="KW-0812">Transmembrane</keyword>
<organism evidence="3 4">
    <name type="scientific">Pleurodeles waltl</name>
    <name type="common">Iberian ribbed newt</name>
    <dbReference type="NCBI Taxonomy" id="8319"/>
    <lineage>
        <taxon>Eukaryota</taxon>
        <taxon>Metazoa</taxon>
        <taxon>Chordata</taxon>
        <taxon>Craniata</taxon>
        <taxon>Vertebrata</taxon>
        <taxon>Euteleostomi</taxon>
        <taxon>Amphibia</taxon>
        <taxon>Batrachia</taxon>
        <taxon>Caudata</taxon>
        <taxon>Salamandroidea</taxon>
        <taxon>Salamandridae</taxon>
        <taxon>Pleurodelinae</taxon>
        <taxon>Pleurodeles</taxon>
    </lineage>
</organism>
<dbReference type="EMBL" id="JANPWB010000010">
    <property type="protein sequence ID" value="KAJ1136217.1"/>
    <property type="molecule type" value="Genomic_DNA"/>
</dbReference>
<keyword evidence="2" id="KW-0472">Membrane</keyword>
<proteinExistence type="predicted"/>
<name>A0AAV7QAH0_PLEWA</name>
<feature type="compositionally biased region" description="Basic residues" evidence="1">
    <location>
        <begin position="23"/>
        <end position="34"/>
    </location>
</feature>